<feature type="domain" description="EF-hand" evidence="2">
    <location>
        <begin position="20"/>
        <end position="55"/>
    </location>
</feature>
<proteinExistence type="predicted"/>
<dbReference type="FunFam" id="1.10.238.10:FF:000178">
    <property type="entry name" value="Calmodulin-2 A"/>
    <property type="match status" value="1"/>
</dbReference>
<dbReference type="PANTHER" id="PTHR23048:SF0">
    <property type="entry name" value="CALMODULIN LIKE 3"/>
    <property type="match status" value="1"/>
</dbReference>
<dbReference type="Gene3D" id="1.10.238.10">
    <property type="entry name" value="EF-hand"/>
    <property type="match status" value="1"/>
</dbReference>
<feature type="domain" description="EF-hand" evidence="2">
    <location>
        <begin position="56"/>
        <end position="91"/>
    </location>
</feature>
<evidence type="ECO:0000313" key="4">
    <source>
        <dbReference type="Proteomes" id="UP001634394"/>
    </source>
</evidence>
<accession>A0ABD3WJH3</accession>
<sequence length="107" mass="12255">MADKAVLKKFSKIVKGLQANELEAYKESYQFFDPAGKGYITREDFADAIKRMGQVPTEEELDDLCKEYDATGDGKVTFEELLVAVIRRKEGPQKIPERRRVNQGLRK</sequence>
<dbReference type="PANTHER" id="PTHR23048">
    <property type="entry name" value="MYOSIN LIGHT CHAIN 1, 3"/>
    <property type="match status" value="1"/>
</dbReference>
<dbReference type="Proteomes" id="UP001634394">
    <property type="component" value="Unassembled WGS sequence"/>
</dbReference>
<evidence type="ECO:0000313" key="3">
    <source>
        <dbReference type="EMBL" id="KAL3874129.1"/>
    </source>
</evidence>
<gene>
    <name evidence="3" type="ORF">ACJMK2_037182</name>
</gene>
<comment type="caution">
    <text evidence="3">The sequence shown here is derived from an EMBL/GenBank/DDBJ whole genome shotgun (WGS) entry which is preliminary data.</text>
</comment>
<name>A0ABD3WJH3_SINWO</name>
<dbReference type="SUPFAM" id="SSF47473">
    <property type="entry name" value="EF-hand"/>
    <property type="match status" value="1"/>
</dbReference>
<protein>
    <recommendedName>
        <fullName evidence="2">EF-hand domain-containing protein</fullName>
    </recommendedName>
</protein>
<organism evidence="3 4">
    <name type="scientific">Sinanodonta woodiana</name>
    <name type="common">Chinese pond mussel</name>
    <name type="synonym">Anodonta woodiana</name>
    <dbReference type="NCBI Taxonomy" id="1069815"/>
    <lineage>
        <taxon>Eukaryota</taxon>
        <taxon>Metazoa</taxon>
        <taxon>Spiralia</taxon>
        <taxon>Lophotrochozoa</taxon>
        <taxon>Mollusca</taxon>
        <taxon>Bivalvia</taxon>
        <taxon>Autobranchia</taxon>
        <taxon>Heteroconchia</taxon>
        <taxon>Palaeoheterodonta</taxon>
        <taxon>Unionida</taxon>
        <taxon>Unionoidea</taxon>
        <taxon>Unionidae</taxon>
        <taxon>Unioninae</taxon>
        <taxon>Sinanodonta</taxon>
    </lineage>
</organism>
<dbReference type="PROSITE" id="PS50222">
    <property type="entry name" value="EF_HAND_2"/>
    <property type="match status" value="2"/>
</dbReference>
<keyword evidence="1" id="KW-0677">Repeat</keyword>
<dbReference type="SMART" id="SM00054">
    <property type="entry name" value="EFh"/>
    <property type="match status" value="2"/>
</dbReference>
<dbReference type="InterPro" id="IPR050230">
    <property type="entry name" value="CALM/Myosin/TropC-like"/>
</dbReference>
<dbReference type="GO" id="GO:0043226">
    <property type="term" value="C:organelle"/>
    <property type="evidence" value="ECO:0007669"/>
    <property type="project" value="UniProtKB-ARBA"/>
</dbReference>
<dbReference type="EMBL" id="JBJQND010000006">
    <property type="protein sequence ID" value="KAL3874129.1"/>
    <property type="molecule type" value="Genomic_DNA"/>
</dbReference>
<dbReference type="InterPro" id="IPR002048">
    <property type="entry name" value="EF_hand_dom"/>
</dbReference>
<dbReference type="InterPro" id="IPR011992">
    <property type="entry name" value="EF-hand-dom_pair"/>
</dbReference>
<evidence type="ECO:0000256" key="1">
    <source>
        <dbReference type="ARBA" id="ARBA00022737"/>
    </source>
</evidence>
<dbReference type="Pfam" id="PF13499">
    <property type="entry name" value="EF-hand_7"/>
    <property type="match status" value="1"/>
</dbReference>
<evidence type="ECO:0000259" key="2">
    <source>
        <dbReference type="PROSITE" id="PS50222"/>
    </source>
</evidence>
<dbReference type="AlphaFoldDB" id="A0ABD3WJH3"/>
<reference evidence="3 4" key="1">
    <citation type="submission" date="2024-11" db="EMBL/GenBank/DDBJ databases">
        <title>Chromosome-level genome assembly of the freshwater bivalve Anodonta woodiana.</title>
        <authorList>
            <person name="Chen X."/>
        </authorList>
    </citation>
    <scope>NUCLEOTIDE SEQUENCE [LARGE SCALE GENOMIC DNA]</scope>
    <source>
        <strain evidence="3">MN2024</strain>
        <tissue evidence="3">Gills</tissue>
    </source>
</reference>
<dbReference type="CDD" id="cd00051">
    <property type="entry name" value="EFh"/>
    <property type="match status" value="1"/>
</dbReference>
<keyword evidence="4" id="KW-1185">Reference proteome</keyword>